<dbReference type="Proteomes" id="UP000035444">
    <property type="component" value="Unassembled WGS sequence"/>
</dbReference>
<evidence type="ECO:0000256" key="3">
    <source>
        <dbReference type="ARBA" id="ARBA00023125"/>
    </source>
</evidence>
<dbReference type="PANTHER" id="PTHR30419">
    <property type="entry name" value="HTH-TYPE TRANSCRIPTIONAL REGULATOR YBHD"/>
    <property type="match status" value="1"/>
</dbReference>
<evidence type="ECO:0000259" key="5">
    <source>
        <dbReference type="PROSITE" id="PS50931"/>
    </source>
</evidence>
<dbReference type="Gene3D" id="1.10.10.10">
    <property type="entry name" value="Winged helix-like DNA-binding domain superfamily/Winged helix DNA-binding domain"/>
    <property type="match status" value="1"/>
</dbReference>
<organism evidence="6 7">
    <name type="scientific">Kiloniella spongiae</name>
    <dbReference type="NCBI Taxonomy" id="1489064"/>
    <lineage>
        <taxon>Bacteria</taxon>
        <taxon>Pseudomonadati</taxon>
        <taxon>Pseudomonadota</taxon>
        <taxon>Alphaproteobacteria</taxon>
        <taxon>Rhodospirillales</taxon>
        <taxon>Kiloniellaceae</taxon>
        <taxon>Kiloniella</taxon>
    </lineage>
</organism>
<dbReference type="SUPFAM" id="SSF46785">
    <property type="entry name" value="Winged helix' DNA-binding domain"/>
    <property type="match status" value="1"/>
</dbReference>
<dbReference type="InterPro" id="IPR005119">
    <property type="entry name" value="LysR_subst-bd"/>
</dbReference>
<dbReference type="EMBL" id="LAQL01000007">
    <property type="protein sequence ID" value="KLN60442.1"/>
    <property type="molecule type" value="Genomic_DNA"/>
</dbReference>
<evidence type="ECO:0000313" key="7">
    <source>
        <dbReference type="Proteomes" id="UP000035444"/>
    </source>
</evidence>
<keyword evidence="2" id="KW-0805">Transcription regulation</keyword>
<evidence type="ECO:0000256" key="2">
    <source>
        <dbReference type="ARBA" id="ARBA00023015"/>
    </source>
</evidence>
<sequence>MDLRQLELLCALAREKHFGRAAKNCNISQPAFSARIRQLENELGVPIVKRERSFQGLTTEGELVVSIAQRILAEARTLKQSLSQMSKGLAGHLRIGAIPSAMPMMSLIKNPFCEAHPNITVSILSLSSAEIQLGLEKFDLEVGVTYLSSELSTNVESHELYHEEYSLIHKADGPLKDHKTITWQEAAEIPLSLLTRDMQYRRIIDKTFEELDCFVTPHTQTNSITQLLHETRFGNTSSIVPISLIHVLRNLEGVVAIPLSEPRLVNKIGMIIAKREPSSPIAKEFFKHTKRLDVEKLLHEAGQES</sequence>
<dbReference type="PROSITE" id="PS50931">
    <property type="entry name" value="HTH_LYSR"/>
    <property type="match status" value="1"/>
</dbReference>
<dbReference type="RefSeq" id="WP_047764407.1">
    <property type="nucleotide sequence ID" value="NZ_LAQL01000007.1"/>
</dbReference>
<dbReference type="FunFam" id="1.10.10.10:FF:000001">
    <property type="entry name" value="LysR family transcriptional regulator"/>
    <property type="match status" value="1"/>
</dbReference>
<dbReference type="AlphaFoldDB" id="A0A0H2MI90"/>
<dbReference type="Pfam" id="PF00126">
    <property type="entry name" value="HTH_1"/>
    <property type="match status" value="1"/>
</dbReference>
<name>A0A0H2MI90_9PROT</name>
<dbReference type="Pfam" id="PF03466">
    <property type="entry name" value="LysR_substrate"/>
    <property type="match status" value="1"/>
</dbReference>
<keyword evidence="3" id="KW-0238">DNA-binding</keyword>
<dbReference type="PRINTS" id="PR00039">
    <property type="entry name" value="HTHLYSR"/>
</dbReference>
<keyword evidence="7" id="KW-1185">Reference proteome</keyword>
<dbReference type="PANTHER" id="PTHR30419:SF31">
    <property type="entry name" value="BLR3139 PROTEIN"/>
    <property type="match status" value="1"/>
</dbReference>
<dbReference type="InterPro" id="IPR036390">
    <property type="entry name" value="WH_DNA-bd_sf"/>
</dbReference>
<dbReference type="SUPFAM" id="SSF53850">
    <property type="entry name" value="Periplasmic binding protein-like II"/>
    <property type="match status" value="1"/>
</dbReference>
<comment type="similarity">
    <text evidence="1">Belongs to the LysR transcriptional regulatory family.</text>
</comment>
<dbReference type="GO" id="GO:0003677">
    <property type="term" value="F:DNA binding"/>
    <property type="evidence" value="ECO:0007669"/>
    <property type="project" value="UniProtKB-KW"/>
</dbReference>
<dbReference type="STRING" id="1489064.WH96_11970"/>
<feature type="domain" description="HTH lysR-type" evidence="5">
    <location>
        <begin position="1"/>
        <end position="58"/>
    </location>
</feature>
<protein>
    <recommendedName>
        <fullName evidence="5">HTH lysR-type domain-containing protein</fullName>
    </recommendedName>
</protein>
<dbReference type="CDD" id="cd05466">
    <property type="entry name" value="PBP2_LTTR_substrate"/>
    <property type="match status" value="1"/>
</dbReference>
<accession>A0A0H2MI90</accession>
<reference evidence="6 7" key="1">
    <citation type="submission" date="2015-03" db="EMBL/GenBank/DDBJ databases">
        <title>Genome Sequence of Kiloniella spongiae MEBiC09566, isolated from a marine sponge.</title>
        <authorList>
            <person name="Shao Z."/>
            <person name="Wang L."/>
            <person name="Li X."/>
        </authorList>
    </citation>
    <scope>NUCLEOTIDE SEQUENCE [LARGE SCALE GENOMIC DNA]</scope>
    <source>
        <strain evidence="6 7">MEBiC09566</strain>
    </source>
</reference>
<evidence type="ECO:0000256" key="1">
    <source>
        <dbReference type="ARBA" id="ARBA00009437"/>
    </source>
</evidence>
<evidence type="ECO:0000313" key="6">
    <source>
        <dbReference type="EMBL" id="KLN60442.1"/>
    </source>
</evidence>
<dbReference type="InterPro" id="IPR036388">
    <property type="entry name" value="WH-like_DNA-bd_sf"/>
</dbReference>
<proteinExistence type="inferred from homology"/>
<dbReference type="Gene3D" id="3.40.190.290">
    <property type="match status" value="1"/>
</dbReference>
<dbReference type="GO" id="GO:0003700">
    <property type="term" value="F:DNA-binding transcription factor activity"/>
    <property type="evidence" value="ECO:0007669"/>
    <property type="project" value="InterPro"/>
</dbReference>
<evidence type="ECO:0000256" key="4">
    <source>
        <dbReference type="ARBA" id="ARBA00023163"/>
    </source>
</evidence>
<gene>
    <name evidence="6" type="ORF">WH96_11970</name>
</gene>
<dbReference type="InterPro" id="IPR000847">
    <property type="entry name" value="LysR_HTH_N"/>
</dbReference>
<keyword evidence="4" id="KW-0804">Transcription</keyword>
<dbReference type="GO" id="GO:0005829">
    <property type="term" value="C:cytosol"/>
    <property type="evidence" value="ECO:0007669"/>
    <property type="project" value="TreeGrafter"/>
</dbReference>
<dbReference type="InterPro" id="IPR050950">
    <property type="entry name" value="HTH-type_LysR_regulators"/>
</dbReference>
<comment type="caution">
    <text evidence="6">The sequence shown here is derived from an EMBL/GenBank/DDBJ whole genome shotgun (WGS) entry which is preliminary data.</text>
</comment>